<keyword evidence="3" id="KW-1133">Transmembrane helix</keyword>
<dbReference type="PANTHER" id="PTHR22550:SF14">
    <property type="entry name" value="VWFA DOMAIN-CONTAINING PROTEIN"/>
    <property type="match status" value="1"/>
</dbReference>
<evidence type="ECO:0000313" key="5">
    <source>
        <dbReference type="EMBL" id="KLV10289.1"/>
    </source>
</evidence>
<keyword evidence="3" id="KW-0472">Membrane</keyword>
<dbReference type="OrthoDB" id="9807628at2"/>
<dbReference type="InterPro" id="IPR036465">
    <property type="entry name" value="vWFA_dom_sf"/>
</dbReference>
<evidence type="ECO:0000256" key="3">
    <source>
        <dbReference type="SAM" id="Phobius"/>
    </source>
</evidence>
<keyword evidence="1" id="KW-0802">TPR repeat</keyword>
<feature type="compositionally biased region" description="Polar residues" evidence="2">
    <location>
        <begin position="625"/>
        <end position="638"/>
    </location>
</feature>
<comment type="caution">
    <text evidence="5">The sequence shown here is derived from an EMBL/GenBank/DDBJ whole genome shotgun (WGS) entry which is preliminary data.</text>
</comment>
<feature type="compositionally biased region" description="Polar residues" evidence="2">
    <location>
        <begin position="509"/>
        <end position="525"/>
    </location>
</feature>
<dbReference type="Gene3D" id="3.40.50.410">
    <property type="entry name" value="von Willebrand factor, type A domain"/>
    <property type="match status" value="1"/>
</dbReference>
<feature type="domain" description="VWFA" evidence="4">
    <location>
        <begin position="89"/>
        <end position="195"/>
    </location>
</feature>
<dbReference type="STRING" id="320778.ABT57_06920"/>
<feature type="compositionally biased region" description="Low complexity" evidence="2">
    <location>
        <begin position="526"/>
        <end position="549"/>
    </location>
</feature>
<dbReference type="Pfam" id="PF14559">
    <property type="entry name" value="TPR_19"/>
    <property type="match status" value="1"/>
</dbReference>
<feature type="transmembrane region" description="Helical" evidence="3">
    <location>
        <begin position="305"/>
        <end position="332"/>
    </location>
</feature>
<evidence type="ECO:0000256" key="1">
    <source>
        <dbReference type="PROSITE-ProRule" id="PRU00339"/>
    </source>
</evidence>
<dbReference type="PROSITE" id="PS50293">
    <property type="entry name" value="TPR_REGION"/>
    <property type="match status" value="1"/>
</dbReference>
<dbReference type="Proteomes" id="UP000035909">
    <property type="component" value="Unassembled WGS sequence"/>
</dbReference>
<feature type="compositionally biased region" description="Polar residues" evidence="2">
    <location>
        <begin position="552"/>
        <end position="579"/>
    </location>
</feature>
<reference evidence="5 6" key="1">
    <citation type="submission" date="2015-05" db="EMBL/GenBank/DDBJ databases">
        <title>Photobacterium galathea sp. nov.</title>
        <authorList>
            <person name="Machado H."/>
            <person name="Gram L."/>
        </authorList>
    </citation>
    <scope>NUCLEOTIDE SEQUENCE [LARGE SCALE GENOMIC DNA]</scope>
    <source>
        <strain evidence="5 6">DSM 22954</strain>
    </source>
</reference>
<feature type="compositionally biased region" description="Low complexity" evidence="2">
    <location>
        <begin position="488"/>
        <end position="508"/>
    </location>
</feature>
<sequence>MASLTFLYPMWFLALIPLGVILPWLIRQKTQQGLIAPHLAARLGLNERQPVQGLLTWLPFVWLLSVTALAGPSWQKTTLPAYSLSGARVLVMDMSRSMYATDITPNRLTQARFKALDLLPGWKEGSTGLVTYAADGYTVSPLTKDSQTLTTLIPHLSPEILPIQGSNAAAGIQEAITLLKQAGHIQGDIILITDGLSDKESDDSLALLANTEYRVSVLAMGTTQGAPIALPDGRLQTDNSGRTVISRVDLSTLLPLTKETGGVLQLAKPTNSDVNALIAATAKPPQSTVQDKDKQELEERLNNGFWLLIPVIVIALLGFRRGVLLAACLIFIPVDQSYAADTGFAFKNRDQRAYQLFEDEQYAESAKVFSSAAWKGAAYYKAGEYDKAIETLKPLENDASQYNLGNAYVQIGQYDDAISIYERLLERNPDNQDARHNLEIARQLKANQPESPQNQANSANKQPSEQQQDKSGNQRKQQDNPANSNDPQSEQQNADSSQEQSSQQSSEQDPGQNAGQDGQSGQHPDQQSGEQSGQQPGQLNQDQPQQSDNRQSESQSDAENQQSDAGNAGQNTNATSGSTADAKPDDSRSASHAGSEQEADQQSDLQTAQQTVQQSEQQPTETQPDSQQAVSADEQSADNGKEQDSDAPPSVATSAAETGSNSSISASDPVLKKLEQVQDDTSGLIRAQLILQARQKQAPNASENSW</sequence>
<evidence type="ECO:0000259" key="4">
    <source>
        <dbReference type="Pfam" id="PF13519"/>
    </source>
</evidence>
<protein>
    <recommendedName>
        <fullName evidence="4">VWFA domain-containing protein</fullName>
    </recommendedName>
</protein>
<dbReference type="SMART" id="SM00028">
    <property type="entry name" value="TPR"/>
    <property type="match status" value="1"/>
</dbReference>
<dbReference type="PROSITE" id="PS50005">
    <property type="entry name" value="TPR"/>
    <property type="match status" value="1"/>
</dbReference>
<dbReference type="Pfam" id="PF13519">
    <property type="entry name" value="VWA_2"/>
    <property type="match status" value="1"/>
</dbReference>
<feature type="transmembrane region" description="Helical" evidence="3">
    <location>
        <begin position="6"/>
        <end position="26"/>
    </location>
</feature>
<dbReference type="SUPFAM" id="SSF48452">
    <property type="entry name" value="TPR-like"/>
    <property type="match status" value="1"/>
</dbReference>
<dbReference type="InterPro" id="IPR050768">
    <property type="entry name" value="UPF0353/GerABKA_families"/>
</dbReference>
<keyword evidence="3" id="KW-0812">Transmembrane</keyword>
<feature type="repeat" description="TPR" evidence="1">
    <location>
        <begin position="398"/>
        <end position="431"/>
    </location>
</feature>
<feature type="compositionally biased region" description="Low complexity" evidence="2">
    <location>
        <begin position="600"/>
        <end position="624"/>
    </location>
</feature>
<dbReference type="AlphaFoldDB" id="A0A0J1HFB0"/>
<organism evidence="5 6">
    <name type="scientific">Photobacterium ganghwense</name>
    <dbReference type="NCBI Taxonomy" id="320778"/>
    <lineage>
        <taxon>Bacteria</taxon>
        <taxon>Pseudomonadati</taxon>
        <taxon>Pseudomonadota</taxon>
        <taxon>Gammaproteobacteria</taxon>
        <taxon>Vibrionales</taxon>
        <taxon>Vibrionaceae</taxon>
        <taxon>Photobacterium</taxon>
    </lineage>
</organism>
<dbReference type="PATRIC" id="fig|320778.3.peg.1491"/>
<feature type="compositionally biased region" description="Polar residues" evidence="2">
    <location>
        <begin position="651"/>
        <end position="666"/>
    </location>
</feature>
<dbReference type="InterPro" id="IPR011990">
    <property type="entry name" value="TPR-like_helical_dom_sf"/>
</dbReference>
<dbReference type="Gene3D" id="1.25.40.10">
    <property type="entry name" value="Tetratricopeptide repeat domain"/>
    <property type="match status" value="1"/>
</dbReference>
<dbReference type="InterPro" id="IPR002035">
    <property type="entry name" value="VWF_A"/>
</dbReference>
<feature type="region of interest" description="Disordered" evidence="2">
    <location>
        <begin position="447"/>
        <end position="669"/>
    </location>
</feature>
<accession>A0A0J1HFB0</accession>
<dbReference type="SUPFAM" id="SSF53300">
    <property type="entry name" value="vWA-like"/>
    <property type="match status" value="1"/>
</dbReference>
<dbReference type="EMBL" id="LDOU01000006">
    <property type="protein sequence ID" value="KLV10289.1"/>
    <property type="molecule type" value="Genomic_DNA"/>
</dbReference>
<evidence type="ECO:0000256" key="2">
    <source>
        <dbReference type="SAM" id="MobiDB-lite"/>
    </source>
</evidence>
<dbReference type="RefSeq" id="WP_047884452.1">
    <property type="nucleotide sequence ID" value="NZ_LDOU01000006.1"/>
</dbReference>
<name>A0A0J1HFB0_9GAMM</name>
<evidence type="ECO:0000313" key="6">
    <source>
        <dbReference type="Proteomes" id="UP000035909"/>
    </source>
</evidence>
<gene>
    <name evidence="5" type="ORF">ABT57_06920</name>
</gene>
<keyword evidence="6" id="KW-1185">Reference proteome</keyword>
<proteinExistence type="predicted"/>
<feature type="compositionally biased region" description="Polar residues" evidence="2">
    <location>
        <begin position="447"/>
        <end position="487"/>
    </location>
</feature>
<dbReference type="InterPro" id="IPR019734">
    <property type="entry name" value="TPR_rpt"/>
</dbReference>
<dbReference type="PANTHER" id="PTHR22550">
    <property type="entry name" value="SPORE GERMINATION PROTEIN"/>
    <property type="match status" value="1"/>
</dbReference>